<dbReference type="STRING" id="81857.IV38_GL001665"/>
<proteinExistence type="predicted"/>
<dbReference type="AlphaFoldDB" id="A0A0R2FR47"/>
<dbReference type="Proteomes" id="UP000051645">
    <property type="component" value="Unassembled WGS sequence"/>
</dbReference>
<dbReference type="Proteomes" id="UP000051751">
    <property type="component" value="Unassembled WGS sequence"/>
</dbReference>
<comment type="caution">
    <text evidence="2">The sequence shown here is derived from an EMBL/GenBank/DDBJ whole genome shotgun (WGS) entry which is preliminary data.</text>
</comment>
<name>A0A0R2FR47_9LACO</name>
<organism evidence="2 3">
    <name type="scientific">Lactobacillus selangorensis</name>
    <dbReference type="NCBI Taxonomy" id="81857"/>
    <lineage>
        <taxon>Bacteria</taxon>
        <taxon>Bacillati</taxon>
        <taxon>Bacillota</taxon>
        <taxon>Bacilli</taxon>
        <taxon>Lactobacillales</taxon>
        <taxon>Lactobacillaceae</taxon>
        <taxon>Lactobacillus</taxon>
    </lineage>
</organism>
<accession>A0A0R2FR47</accession>
<evidence type="ECO:0000313" key="4">
    <source>
        <dbReference type="Proteomes" id="UP000051751"/>
    </source>
</evidence>
<dbReference type="EMBL" id="JQAZ01000005">
    <property type="protein sequence ID" value="KRN30913.1"/>
    <property type="molecule type" value="Genomic_DNA"/>
</dbReference>
<evidence type="ECO:0000313" key="1">
    <source>
        <dbReference type="EMBL" id="KRN28211.1"/>
    </source>
</evidence>
<protein>
    <submittedName>
        <fullName evidence="2">Uncharacterized protein</fullName>
    </submittedName>
</protein>
<reference evidence="3 4" key="1">
    <citation type="journal article" date="2015" name="Genome Announc.">
        <title>Expanding the biotechnology potential of lactobacilli through comparative genomics of 213 strains and associated genera.</title>
        <authorList>
            <person name="Sun Z."/>
            <person name="Harris H.M."/>
            <person name="McCann A."/>
            <person name="Guo C."/>
            <person name="Argimon S."/>
            <person name="Zhang W."/>
            <person name="Yang X."/>
            <person name="Jeffery I.B."/>
            <person name="Cooney J.C."/>
            <person name="Kagawa T.F."/>
            <person name="Liu W."/>
            <person name="Song Y."/>
            <person name="Salvetti E."/>
            <person name="Wrobel A."/>
            <person name="Rasinkangas P."/>
            <person name="Parkhill J."/>
            <person name="Rea M.C."/>
            <person name="O'Sullivan O."/>
            <person name="Ritari J."/>
            <person name="Douillard F.P."/>
            <person name="Paul Ross R."/>
            <person name="Yang R."/>
            <person name="Briner A.E."/>
            <person name="Felis G.E."/>
            <person name="de Vos W.M."/>
            <person name="Barrangou R."/>
            <person name="Klaenhammer T.R."/>
            <person name="Caufield P.W."/>
            <person name="Cui Y."/>
            <person name="Zhang H."/>
            <person name="O'Toole P.W."/>
        </authorList>
    </citation>
    <scope>NUCLEOTIDE SEQUENCE [LARGE SCALE GENOMIC DNA]</scope>
    <source>
        <strain evidence="1 4">ATCC BAA-66</strain>
        <strain evidence="2 3">DSM 13344</strain>
    </source>
</reference>
<gene>
    <name evidence="1" type="ORF">IV38_GL001665</name>
    <name evidence="2" type="ORF">IV40_GL001550</name>
</gene>
<evidence type="ECO:0000313" key="3">
    <source>
        <dbReference type="Proteomes" id="UP000051645"/>
    </source>
</evidence>
<evidence type="ECO:0000313" key="2">
    <source>
        <dbReference type="EMBL" id="KRN30913.1"/>
    </source>
</evidence>
<dbReference type="EMBL" id="JQAT01000004">
    <property type="protein sequence ID" value="KRN28211.1"/>
    <property type="molecule type" value="Genomic_DNA"/>
</dbReference>
<dbReference type="PATRIC" id="fig|81857.3.peg.1676"/>
<keyword evidence="3" id="KW-1185">Reference proteome</keyword>
<sequence length="60" mass="6807">MKKVRSQANERTFWSLFKLFSGILELDRNNSNLGSETDEKESGVFIDDIVAGRMRAACHS</sequence>